<proteinExistence type="predicted"/>
<feature type="compositionally biased region" description="Polar residues" evidence="1">
    <location>
        <begin position="1"/>
        <end position="16"/>
    </location>
</feature>
<feature type="compositionally biased region" description="Polar residues" evidence="1">
    <location>
        <begin position="165"/>
        <end position="174"/>
    </location>
</feature>
<comment type="caution">
    <text evidence="2">The sequence shown here is derived from an EMBL/GenBank/DDBJ whole genome shotgun (WGS) entry which is preliminary data.</text>
</comment>
<dbReference type="AlphaFoldDB" id="A0A9N9INJ7"/>
<organism evidence="2 3">
    <name type="scientific">Acaulospora morrowiae</name>
    <dbReference type="NCBI Taxonomy" id="94023"/>
    <lineage>
        <taxon>Eukaryota</taxon>
        <taxon>Fungi</taxon>
        <taxon>Fungi incertae sedis</taxon>
        <taxon>Mucoromycota</taxon>
        <taxon>Glomeromycotina</taxon>
        <taxon>Glomeromycetes</taxon>
        <taxon>Diversisporales</taxon>
        <taxon>Acaulosporaceae</taxon>
        <taxon>Acaulospora</taxon>
    </lineage>
</organism>
<feature type="compositionally biased region" description="Polar residues" evidence="1">
    <location>
        <begin position="107"/>
        <end position="118"/>
    </location>
</feature>
<feature type="compositionally biased region" description="Basic and acidic residues" evidence="1">
    <location>
        <begin position="94"/>
        <end position="106"/>
    </location>
</feature>
<evidence type="ECO:0000313" key="2">
    <source>
        <dbReference type="EMBL" id="CAG8744788.1"/>
    </source>
</evidence>
<feature type="compositionally biased region" description="Polar residues" evidence="1">
    <location>
        <begin position="67"/>
        <end position="93"/>
    </location>
</feature>
<feature type="non-terminal residue" evidence="2">
    <location>
        <position position="294"/>
    </location>
</feature>
<feature type="region of interest" description="Disordered" evidence="1">
    <location>
        <begin position="1"/>
        <end position="294"/>
    </location>
</feature>
<keyword evidence="3" id="KW-1185">Reference proteome</keyword>
<evidence type="ECO:0000313" key="3">
    <source>
        <dbReference type="Proteomes" id="UP000789342"/>
    </source>
</evidence>
<sequence length="294" mass="32815">MGGQTPPKSQIQKAPSNNDTLNRNDPNNNGYVKPPSYGANLGVKAYNTPPDSNEFHKRTPPIGVDATPTSISVTYGRAPQNSTQETRPQNPMKQETRVVQHHERGDNNQGTPPTNQNAYYEIQNKAPSTMHNNHPSSIPPQVNSMYNAPQNQNNTYNQNQTYPTSQPSQFSSGEYGNEFAKPNNSEYYGQQQPPPYQNQPYPPPPSQNQPYPPPPSQNQPYPPPPSQNQPYPPPPYQNQPYPPPPSQNQPYPPPPSQNQIYPPPPSQNQLYPPPPQNQPYPPPPQSQPYPPPPQ</sequence>
<reference evidence="2" key="1">
    <citation type="submission" date="2021-06" db="EMBL/GenBank/DDBJ databases">
        <authorList>
            <person name="Kallberg Y."/>
            <person name="Tangrot J."/>
            <person name="Rosling A."/>
        </authorList>
    </citation>
    <scope>NUCLEOTIDE SEQUENCE</scope>
    <source>
        <strain evidence="2">CL551</strain>
    </source>
</reference>
<dbReference type="Proteomes" id="UP000789342">
    <property type="component" value="Unassembled WGS sequence"/>
</dbReference>
<evidence type="ECO:0000256" key="1">
    <source>
        <dbReference type="SAM" id="MobiDB-lite"/>
    </source>
</evidence>
<accession>A0A9N9INJ7</accession>
<feature type="compositionally biased region" description="Low complexity" evidence="1">
    <location>
        <begin position="17"/>
        <end position="29"/>
    </location>
</feature>
<dbReference type="EMBL" id="CAJVPV010032378">
    <property type="protein sequence ID" value="CAG8744788.1"/>
    <property type="molecule type" value="Genomic_DNA"/>
</dbReference>
<protein>
    <submittedName>
        <fullName evidence="2">11327_t:CDS:1</fullName>
    </submittedName>
</protein>
<feature type="compositionally biased region" description="Polar residues" evidence="1">
    <location>
        <begin position="125"/>
        <end position="145"/>
    </location>
</feature>
<feature type="compositionally biased region" description="Pro residues" evidence="1">
    <location>
        <begin position="192"/>
        <end position="294"/>
    </location>
</feature>
<feature type="compositionally biased region" description="Low complexity" evidence="1">
    <location>
        <begin position="146"/>
        <end position="164"/>
    </location>
</feature>
<name>A0A9N9INJ7_9GLOM</name>
<gene>
    <name evidence="2" type="ORF">AMORRO_LOCUS14959</name>
</gene>